<dbReference type="STRING" id="1855912.LuPra_03797"/>
<feature type="domain" description="Gfo/Idh/MocA-like oxidoreductase bacterial type C-terminal" evidence="2">
    <location>
        <begin position="193"/>
        <end position="262"/>
    </location>
</feature>
<gene>
    <name evidence="3" type="primary">iolG_10</name>
    <name evidence="3" type="ORF">LuPra_03797</name>
</gene>
<dbReference type="PANTHER" id="PTHR43818:SF5">
    <property type="entry name" value="OXIDOREDUCTASE FAMILY PROTEIN"/>
    <property type="match status" value="1"/>
</dbReference>
<feature type="domain" description="Gfo/Idh/MocA-like oxidoreductase bacterial type C-terminal" evidence="2">
    <location>
        <begin position="348"/>
        <end position="430"/>
    </location>
</feature>
<evidence type="ECO:0000259" key="2">
    <source>
        <dbReference type="Pfam" id="PF19051"/>
    </source>
</evidence>
<dbReference type="Proteomes" id="UP000076079">
    <property type="component" value="Chromosome"/>
</dbReference>
<name>A0A143PQ56_LUTPR</name>
<dbReference type="Pfam" id="PF01408">
    <property type="entry name" value="GFO_IDH_MocA"/>
    <property type="match status" value="1"/>
</dbReference>
<dbReference type="EC" id="1.1.1.18" evidence="3"/>
<dbReference type="AlphaFoldDB" id="A0A143PQ56"/>
<keyword evidence="4" id="KW-1185">Reference proteome</keyword>
<evidence type="ECO:0000313" key="4">
    <source>
        <dbReference type="Proteomes" id="UP000076079"/>
    </source>
</evidence>
<dbReference type="InterPro" id="IPR043906">
    <property type="entry name" value="Gfo/Idh/MocA_OxRdtase_bact_C"/>
</dbReference>
<organism evidence="3 4">
    <name type="scientific">Luteitalea pratensis</name>
    <dbReference type="NCBI Taxonomy" id="1855912"/>
    <lineage>
        <taxon>Bacteria</taxon>
        <taxon>Pseudomonadati</taxon>
        <taxon>Acidobacteriota</taxon>
        <taxon>Vicinamibacteria</taxon>
        <taxon>Vicinamibacterales</taxon>
        <taxon>Vicinamibacteraceae</taxon>
        <taxon>Luteitalea</taxon>
    </lineage>
</organism>
<sequence>MLHDSSGVSRRVFLGAAAGLATVIHRPLFAQPAAPSDQIQLALIGVGGMGTGRLKEFMTHPDVRIAAICDVDGRHRDAAIALVRSTLGYAPPGEADFRRLLTNKDIDAVAIQTPDHWHAIAAVRSMEAGKDVFVEKPLSYSVAEGRAMADASTRHARVTQMGNHIHNTGRNYRDVVEIVQSGTLGRIHRAGCWRTWNAALTNNEPATEPPELDYDFWLGPAPKRPYHPLRSHLTFRNFWDYSGGTFIDFWCHIMDVAVWALDLKAPRSVSALGGRFVVNDATETPDTMEAMLEYPGLIVSFSLRPEPPPGFTHMGGIGCVFEGSDGTLVVNYTKHELWVKGKLVESFTRPAQTIPDSPGHLREFLDGIKARNIETTCNVRYGHRVTKLGLLSNIAYRTGRRLQWDDSRERFVGDGDADKHLSRKFRKPYAL</sequence>
<dbReference type="InterPro" id="IPR036291">
    <property type="entry name" value="NAD(P)-bd_dom_sf"/>
</dbReference>
<dbReference type="KEGG" id="abac:LuPra_03797"/>
<reference evidence="4" key="2">
    <citation type="submission" date="2016-04" db="EMBL/GenBank/DDBJ databases">
        <title>First Complete Genome Sequence of a Subdivision 6 Acidobacterium.</title>
        <authorList>
            <person name="Huang S."/>
            <person name="Vieira S."/>
            <person name="Bunk B."/>
            <person name="Riedel T."/>
            <person name="Sproeer C."/>
            <person name="Overmann J."/>
        </authorList>
    </citation>
    <scope>NUCLEOTIDE SEQUENCE [LARGE SCALE GENOMIC DNA]</scope>
    <source>
        <strain evidence="4">DSM 100886 HEG_-6_39</strain>
    </source>
</reference>
<evidence type="ECO:0000313" key="3">
    <source>
        <dbReference type="EMBL" id="AMY10561.1"/>
    </source>
</evidence>
<dbReference type="SUPFAM" id="SSF51735">
    <property type="entry name" value="NAD(P)-binding Rossmann-fold domains"/>
    <property type="match status" value="1"/>
</dbReference>
<accession>A0A143PQ56</accession>
<dbReference type="PROSITE" id="PS51318">
    <property type="entry name" value="TAT"/>
    <property type="match status" value="1"/>
</dbReference>
<protein>
    <submittedName>
        <fullName evidence="3">Inositol 2-dehydrogenase</fullName>
        <ecNumber evidence="3">1.1.1.18</ecNumber>
    </submittedName>
</protein>
<proteinExistence type="predicted"/>
<dbReference type="GO" id="GO:0050112">
    <property type="term" value="F:inositol 2-dehydrogenase (NAD+) activity"/>
    <property type="evidence" value="ECO:0007669"/>
    <property type="project" value="UniProtKB-EC"/>
</dbReference>
<dbReference type="EMBL" id="CP015136">
    <property type="protein sequence ID" value="AMY10561.1"/>
    <property type="molecule type" value="Genomic_DNA"/>
</dbReference>
<feature type="domain" description="Gfo/Idh/MocA-like oxidoreductase N-terminal" evidence="1">
    <location>
        <begin position="40"/>
        <end position="162"/>
    </location>
</feature>
<reference evidence="3 4" key="1">
    <citation type="journal article" date="2016" name="Genome Announc.">
        <title>First Complete Genome Sequence of a Subdivision 6 Acidobacterium Strain.</title>
        <authorList>
            <person name="Huang S."/>
            <person name="Vieira S."/>
            <person name="Bunk B."/>
            <person name="Riedel T."/>
            <person name="Sproer C."/>
            <person name="Overmann J."/>
        </authorList>
    </citation>
    <scope>NUCLEOTIDE SEQUENCE [LARGE SCALE GENOMIC DNA]</scope>
    <source>
        <strain evidence="4">DSM 100886 HEG_-6_39</strain>
    </source>
</reference>
<dbReference type="RefSeq" id="WP_234800462.1">
    <property type="nucleotide sequence ID" value="NZ_CP015136.1"/>
</dbReference>
<dbReference type="GO" id="GO:0000166">
    <property type="term" value="F:nucleotide binding"/>
    <property type="evidence" value="ECO:0007669"/>
    <property type="project" value="InterPro"/>
</dbReference>
<dbReference type="PANTHER" id="PTHR43818">
    <property type="entry name" value="BCDNA.GH03377"/>
    <property type="match status" value="1"/>
</dbReference>
<dbReference type="SUPFAM" id="SSF55347">
    <property type="entry name" value="Glyceraldehyde-3-phosphate dehydrogenase-like, C-terminal domain"/>
    <property type="match status" value="1"/>
</dbReference>
<dbReference type="InterPro" id="IPR000683">
    <property type="entry name" value="Gfo/Idh/MocA-like_OxRdtase_N"/>
</dbReference>
<dbReference type="Gene3D" id="3.40.50.720">
    <property type="entry name" value="NAD(P)-binding Rossmann-like Domain"/>
    <property type="match status" value="1"/>
</dbReference>
<dbReference type="Gene3D" id="3.30.360.10">
    <property type="entry name" value="Dihydrodipicolinate Reductase, domain 2"/>
    <property type="match status" value="1"/>
</dbReference>
<dbReference type="Pfam" id="PF19051">
    <property type="entry name" value="GFO_IDH_MocA_C2"/>
    <property type="match status" value="2"/>
</dbReference>
<evidence type="ECO:0000259" key="1">
    <source>
        <dbReference type="Pfam" id="PF01408"/>
    </source>
</evidence>
<keyword evidence="3" id="KW-0560">Oxidoreductase</keyword>
<dbReference type="InterPro" id="IPR050463">
    <property type="entry name" value="Gfo/Idh/MocA_oxidrdct_glycsds"/>
</dbReference>
<dbReference type="InterPro" id="IPR006311">
    <property type="entry name" value="TAT_signal"/>
</dbReference>